<dbReference type="InterPro" id="IPR053139">
    <property type="entry name" value="Surface_bspA-like"/>
</dbReference>
<evidence type="ECO:0000313" key="2">
    <source>
        <dbReference type="Proteomes" id="UP001470230"/>
    </source>
</evidence>
<dbReference type="InterPro" id="IPR032675">
    <property type="entry name" value="LRR_dom_sf"/>
</dbReference>
<dbReference type="Pfam" id="PF13306">
    <property type="entry name" value="LRR_5"/>
    <property type="match status" value="5"/>
</dbReference>
<accession>A0ABR2HWI3</accession>
<name>A0ABR2HWI3_9EUKA</name>
<dbReference type="SUPFAM" id="SSF52058">
    <property type="entry name" value="L domain-like"/>
    <property type="match status" value="2"/>
</dbReference>
<keyword evidence="2" id="KW-1185">Reference proteome</keyword>
<protein>
    <recommendedName>
        <fullName evidence="3">Surface antigen BspA-like</fullName>
    </recommendedName>
</protein>
<evidence type="ECO:0008006" key="3">
    <source>
        <dbReference type="Google" id="ProtNLM"/>
    </source>
</evidence>
<evidence type="ECO:0000313" key="1">
    <source>
        <dbReference type="EMBL" id="KAK8852897.1"/>
    </source>
</evidence>
<dbReference type="Gene3D" id="3.80.10.10">
    <property type="entry name" value="Ribonuclease Inhibitor"/>
    <property type="match status" value="5"/>
</dbReference>
<dbReference type="PANTHER" id="PTHR45661">
    <property type="entry name" value="SURFACE ANTIGEN"/>
    <property type="match status" value="1"/>
</dbReference>
<organism evidence="1 2">
    <name type="scientific">Tritrichomonas musculus</name>
    <dbReference type="NCBI Taxonomy" id="1915356"/>
    <lineage>
        <taxon>Eukaryota</taxon>
        <taxon>Metamonada</taxon>
        <taxon>Parabasalia</taxon>
        <taxon>Tritrichomonadida</taxon>
        <taxon>Tritrichomonadidae</taxon>
        <taxon>Tritrichomonas</taxon>
    </lineage>
</organism>
<dbReference type="Proteomes" id="UP001470230">
    <property type="component" value="Unassembled WGS sequence"/>
</dbReference>
<proteinExistence type="predicted"/>
<dbReference type="PANTHER" id="PTHR45661:SF3">
    <property type="entry name" value="IG-LIKE DOMAIN-CONTAINING PROTEIN"/>
    <property type="match status" value="1"/>
</dbReference>
<sequence>MIIKQSPGHKKENLRINHGPLIYVLNEEEKTATVVNNGYIYDNVFIPRSIKHEMQDFIVTKISENSFDGSTTNQKIEFPIDSEVRTIERNVFINSSVTSILFPASVCELEKGWCNTVSQLTNVKFHSNNRYFKNCEENDNLIVGKSDVKSDEYDILIFASRDIQTILIPASVKIIGPFSLQNTKIQSISISPHITKICESAFSNIVSLQKVQIPSNSQLRTIEKDAFANTSIKCLSFPQTLCELKDGWCAGASSLQRVTIDPNNKHFKSVGNGLLIGKNDLKSDVFDVLFFVTRSVEFVTIPSSITIIAPFAFEFSRILSVTFSPNVTTIGENAFAYCNQLHEVEIPLDSQLKIIGKFAFDRCSIDSFFIPPHVTKICENAFYACNFLQKIVVSQNSELQTIEKAAFSGAIIESLTIPSSVTELQKGCLEDLANLKKVTVDPNNRFYKNYEDNEKVILGKSDPKNDDFDVIVFACRDIQSFTIPSNVKIIASNAFEYSNIDQIFIPPQVTKICKNAFAHCTQLRKIEIPPDSELRKIGKMAFSMTQIESIFIPCHVTKIGGEAFYGCDNLEHIEIPPDSELESFEPLLFTFSGVKSVTVPPNFCEFKERWNFSTCALKKVSIHQKNRYFKNHENLIVGKSDVNNNDYDVLIYAYKGIMHVTIPPDIKVIMSYAFQDALIKKISIPSSVALICEGAFDSCNNLECIEFAPDSKLQAIERHAFKDTRIKSFVIPPLVKYLDPEAFSFCDFLQILEIDENTDRKWKSKILLDCYGLQIIMVPCKIRNNFI</sequence>
<reference evidence="1 2" key="1">
    <citation type="submission" date="2024-04" db="EMBL/GenBank/DDBJ databases">
        <title>Tritrichomonas musculus Genome.</title>
        <authorList>
            <person name="Alves-Ferreira E."/>
            <person name="Grigg M."/>
            <person name="Lorenzi H."/>
            <person name="Galac M."/>
        </authorList>
    </citation>
    <scope>NUCLEOTIDE SEQUENCE [LARGE SCALE GENOMIC DNA]</scope>
    <source>
        <strain evidence="1 2">EAF2021</strain>
    </source>
</reference>
<dbReference type="InterPro" id="IPR026906">
    <property type="entry name" value="LRR_5"/>
</dbReference>
<gene>
    <name evidence="1" type="ORF">M9Y10_017889</name>
</gene>
<comment type="caution">
    <text evidence="1">The sequence shown here is derived from an EMBL/GenBank/DDBJ whole genome shotgun (WGS) entry which is preliminary data.</text>
</comment>
<dbReference type="EMBL" id="JAPFFF010000023">
    <property type="protein sequence ID" value="KAK8852897.1"/>
    <property type="molecule type" value="Genomic_DNA"/>
</dbReference>